<evidence type="ECO:0000256" key="7">
    <source>
        <dbReference type="ARBA" id="ARBA00022807"/>
    </source>
</evidence>
<evidence type="ECO:0000256" key="4">
    <source>
        <dbReference type="ARBA" id="ARBA00022490"/>
    </source>
</evidence>
<name>A0A0M9A0B8_9HYME</name>
<dbReference type="STRING" id="166423.A0A0M9A0B8"/>
<evidence type="ECO:0000313" key="14">
    <source>
        <dbReference type="Proteomes" id="UP000053105"/>
    </source>
</evidence>
<proteinExistence type="inferred from homology"/>
<comment type="similarity">
    <text evidence="2 11">Belongs to the peptidase C54 family.</text>
</comment>
<dbReference type="OrthoDB" id="2960936at2759"/>
<evidence type="ECO:0000256" key="8">
    <source>
        <dbReference type="ARBA" id="ARBA00022927"/>
    </source>
</evidence>
<dbReference type="GO" id="GO:0015031">
    <property type="term" value="P:protein transport"/>
    <property type="evidence" value="ECO:0007669"/>
    <property type="project" value="UniProtKB-KW"/>
</dbReference>
<dbReference type="PANTHER" id="PTHR22624">
    <property type="entry name" value="CYSTEINE PROTEASE ATG4"/>
    <property type="match status" value="1"/>
</dbReference>
<evidence type="ECO:0000256" key="6">
    <source>
        <dbReference type="ARBA" id="ARBA00022801"/>
    </source>
</evidence>
<dbReference type="InterPro" id="IPR038765">
    <property type="entry name" value="Papain-like_cys_pep_sf"/>
</dbReference>
<keyword evidence="8 11" id="KW-0653">Protein transport</keyword>
<keyword evidence="9 11" id="KW-0072">Autophagy</keyword>
<evidence type="ECO:0000259" key="12">
    <source>
        <dbReference type="Pfam" id="PF03416"/>
    </source>
</evidence>
<dbReference type="EC" id="3.4.22.-" evidence="11"/>
<comment type="subcellular location">
    <subcellularLocation>
        <location evidence="1 11">Cytoplasm</location>
    </subcellularLocation>
</comment>
<dbReference type="InterPro" id="IPR005078">
    <property type="entry name" value="Peptidase_C54"/>
</dbReference>
<evidence type="ECO:0000313" key="13">
    <source>
        <dbReference type="EMBL" id="KOX73293.1"/>
    </source>
</evidence>
<dbReference type="GO" id="GO:0004197">
    <property type="term" value="F:cysteine-type endopeptidase activity"/>
    <property type="evidence" value="ECO:0007669"/>
    <property type="project" value="TreeGrafter"/>
</dbReference>
<dbReference type="GO" id="GO:0035973">
    <property type="term" value="P:aggrephagy"/>
    <property type="evidence" value="ECO:0007669"/>
    <property type="project" value="TreeGrafter"/>
</dbReference>
<keyword evidence="3" id="KW-0813">Transport</keyword>
<keyword evidence="14" id="KW-1185">Reference proteome</keyword>
<keyword evidence="5 11" id="KW-0645">Protease</keyword>
<keyword evidence="4 11" id="KW-0963">Cytoplasm</keyword>
<evidence type="ECO:0000256" key="2">
    <source>
        <dbReference type="ARBA" id="ARBA00010958"/>
    </source>
</evidence>
<dbReference type="GO" id="GO:0005737">
    <property type="term" value="C:cytoplasm"/>
    <property type="evidence" value="ECO:0007669"/>
    <property type="project" value="UniProtKB-SubCell"/>
</dbReference>
<dbReference type="GO" id="GO:0034727">
    <property type="term" value="P:piecemeal microautophagy of the nucleus"/>
    <property type="evidence" value="ECO:0007669"/>
    <property type="project" value="TreeGrafter"/>
</dbReference>
<dbReference type="Proteomes" id="UP000053105">
    <property type="component" value="Unassembled WGS sequence"/>
</dbReference>
<evidence type="ECO:0000256" key="10">
    <source>
        <dbReference type="ARBA" id="ARBA00029362"/>
    </source>
</evidence>
<reference evidence="13 14" key="1">
    <citation type="submission" date="2015-07" db="EMBL/GenBank/DDBJ databases">
        <title>The genome of Melipona quadrifasciata.</title>
        <authorList>
            <person name="Pan H."/>
            <person name="Kapheim K."/>
        </authorList>
    </citation>
    <scope>NUCLEOTIDE SEQUENCE [LARGE SCALE GENOMIC DNA]</scope>
    <source>
        <strain evidence="13">0111107301</strain>
        <tissue evidence="13">Whole body</tissue>
    </source>
</reference>
<dbReference type="Pfam" id="PF03416">
    <property type="entry name" value="Peptidase_C54"/>
    <property type="match status" value="1"/>
</dbReference>
<evidence type="ECO:0000256" key="1">
    <source>
        <dbReference type="ARBA" id="ARBA00004496"/>
    </source>
</evidence>
<sequence length="414" mass="46681">MLSKIYLLGMNGQVQPSRERLGGFSNSTIGLFSGMITTDRVPNIQLATTNNGLPMDDSSVTTEVDSKVKTKLLSMWNNVKYGWTIKVVKPNFSKESPVWLLGKIYRKKPEEFLEKAAEAEKTLDTGSEVSLAMDAISFEDGIEEFRKDFTSRLWLTYRREFPILNGSTFTTDCGWGCMLRSGQMMLAQALVCHFLGRGIYFIKIFLTEWRWQLDQPIKTEQQKLDEYNHRLIIKSFGDLPDSISPFSIHTLVSLGALWGKRAGDWYGPSSVAHLLSQAVEQAAKQHPVFSNLAVYVAQDCAVYLQDVKNVCQMPDGKWKSLILFVPLRLGADKLNPIYASCLTHLLTLDTCIGYLVPEDEKVNYPMFLFCEGSGKDLHPKIEIAENIIPSATSFTGNGTYDDDLDECEEFELLQ</sequence>
<evidence type="ECO:0000256" key="3">
    <source>
        <dbReference type="ARBA" id="ARBA00022448"/>
    </source>
</evidence>
<dbReference type="AlphaFoldDB" id="A0A0M9A0B8"/>
<dbReference type="InterPro" id="IPR046792">
    <property type="entry name" value="Peptidase_C54_cat"/>
</dbReference>
<comment type="function">
    <text evidence="11">Cysteine protease that plays a key role in autophagy by mediating both proteolytic activation and delipidation of ATG8 family proteins.</text>
</comment>
<organism evidence="13 14">
    <name type="scientific">Melipona quadrifasciata</name>
    <dbReference type="NCBI Taxonomy" id="166423"/>
    <lineage>
        <taxon>Eukaryota</taxon>
        <taxon>Metazoa</taxon>
        <taxon>Ecdysozoa</taxon>
        <taxon>Arthropoda</taxon>
        <taxon>Hexapoda</taxon>
        <taxon>Insecta</taxon>
        <taxon>Pterygota</taxon>
        <taxon>Neoptera</taxon>
        <taxon>Endopterygota</taxon>
        <taxon>Hymenoptera</taxon>
        <taxon>Apocrita</taxon>
        <taxon>Aculeata</taxon>
        <taxon>Apoidea</taxon>
        <taxon>Anthophila</taxon>
        <taxon>Apidae</taxon>
        <taxon>Melipona</taxon>
    </lineage>
</organism>
<accession>A0A0M9A0B8</accession>
<dbReference type="EMBL" id="KQ435800">
    <property type="protein sequence ID" value="KOX73293.1"/>
    <property type="molecule type" value="Genomic_DNA"/>
</dbReference>
<dbReference type="PANTHER" id="PTHR22624:SF52">
    <property type="entry name" value="CYSTEINE PROTEASE"/>
    <property type="match status" value="1"/>
</dbReference>
<comment type="catalytic activity">
    <reaction evidence="10">
        <text>[protein]-C-terminal L-amino acid-glycyl-phosphatidylethanolamide + H2O = [protein]-C-terminal L-amino acid-glycine + a 1,2-diacyl-sn-glycero-3-phosphoethanolamine</text>
        <dbReference type="Rhea" id="RHEA:67548"/>
        <dbReference type="Rhea" id="RHEA-COMP:17323"/>
        <dbReference type="Rhea" id="RHEA-COMP:17324"/>
        <dbReference type="ChEBI" id="CHEBI:15377"/>
        <dbReference type="ChEBI" id="CHEBI:64612"/>
        <dbReference type="ChEBI" id="CHEBI:172940"/>
        <dbReference type="ChEBI" id="CHEBI:172941"/>
    </reaction>
    <physiologicalReaction direction="left-to-right" evidence="10">
        <dbReference type="Rhea" id="RHEA:67549"/>
    </physiologicalReaction>
</comment>
<gene>
    <name evidence="13" type="ORF">WN51_01150</name>
</gene>
<keyword evidence="7" id="KW-0788">Thiol protease</keyword>
<protein>
    <recommendedName>
        <fullName evidence="11">Cysteine protease</fullName>
        <ecNumber evidence="11">3.4.22.-</ecNumber>
    </recommendedName>
</protein>
<dbReference type="GO" id="GO:0019786">
    <property type="term" value="F:protein-phosphatidylethanolamide deconjugating activity"/>
    <property type="evidence" value="ECO:0007669"/>
    <property type="project" value="InterPro"/>
</dbReference>
<evidence type="ECO:0000256" key="5">
    <source>
        <dbReference type="ARBA" id="ARBA00022670"/>
    </source>
</evidence>
<dbReference type="GO" id="GO:0016485">
    <property type="term" value="P:protein processing"/>
    <property type="evidence" value="ECO:0007669"/>
    <property type="project" value="TreeGrafter"/>
</dbReference>
<dbReference type="GO" id="GO:0000423">
    <property type="term" value="P:mitophagy"/>
    <property type="evidence" value="ECO:0007669"/>
    <property type="project" value="TreeGrafter"/>
</dbReference>
<keyword evidence="6 11" id="KW-0378">Hydrolase</keyword>
<evidence type="ECO:0000256" key="9">
    <source>
        <dbReference type="ARBA" id="ARBA00023006"/>
    </source>
</evidence>
<dbReference type="GO" id="GO:0000045">
    <property type="term" value="P:autophagosome assembly"/>
    <property type="evidence" value="ECO:0007669"/>
    <property type="project" value="TreeGrafter"/>
</dbReference>
<dbReference type="SUPFAM" id="SSF54001">
    <property type="entry name" value="Cysteine proteinases"/>
    <property type="match status" value="1"/>
</dbReference>
<feature type="domain" description="Peptidase C54 catalytic" evidence="12">
    <location>
        <begin position="143"/>
        <end position="354"/>
    </location>
</feature>
<evidence type="ECO:0000256" key="11">
    <source>
        <dbReference type="RuleBase" id="RU363115"/>
    </source>
</evidence>